<organism evidence="1 2">
    <name type="scientific">Kipferlia bialata</name>
    <dbReference type="NCBI Taxonomy" id="797122"/>
    <lineage>
        <taxon>Eukaryota</taxon>
        <taxon>Metamonada</taxon>
        <taxon>Carpediemonas-like organisms</taxon>
        <taxon>Kipferlia</taxon>
    </lineage>
</organism>
<dbReference type="Proteomes" id="UP000265618">
    <property type="component" value="Unassembled WGS sequence"/>
</dbReference>
<gene>
    <name evidence="1" type="ORF">KIPB_016209</name>
</gene>
<evidence type="ECO:0000313" key="2">
    <source>
        <dbReference type="Proteomes" id="UP000265618"/>
    </source>
</evidence>
<feature type="non-terminal residue" evidence="1">
    <location>
        <position position="1"/>
    </location>
</feature>
<sequence>RDLAVAVV</sequence>
<name>A0A391NVA2_9EUKA</name>
<evidence type="ECO:0000313" key="1">
    <source>
        <dbReference type="EMBL" id="GCA65084.1"/>
    </source>
</evidence>
<comment type="caution">
    <text evidence="1">The sequence shown here is derived from an EMBL/GenBank/DDBJ whole genome shotgun (WGS) entry which is preliminary data.</text>
</comment>
<reference evidence="1 2" key="1">
    <citation type="journal article" date="2018" name="PLoS ONE">
        <title>The draft genome of Kipferlia bialata reveals reductive genome evolution in fornicate parasites.</title>
        <authorList>
            <person name="Tanifuji G."/>
            <person name="Takabayashi S."/>
            <person name="Kume K."/>
            <person name="Takagi M."/>
            <person name="Nakayama T."/>
            <person name="Kamikawa R."/>
            <person name="Inagaki Y."/>
            <person name="Hashimoto T."/>
        </authorList>
    </citation>
    <scope>NUCLEOTIDE SEQUENCE [LARGE SCALE GENOMIC DNA]</scope>
    <source>
        <strain evidence="1">NY0173</strain>
    </source>
</reference>
<proteinExistence type="predicted"/>
<accession>A0A391NVA2</accession>
<keyword evidence="2" id="KW-1185">Reference proteome</keyword>
<dbReference type="EMBL" id="BDIP01009710">
    <property type="protein sequence ID" value="GCA65084.1"/>
    <property type="molecule type" value="Genomic_DNA"/>
</dbReference>
<protein>
    <submittedName>
        <fullName evidence="1">Uncharacterized protein</fullName>
    </submittedName>
</protein>